<protein>
    <submittedName>
        <fullName evidence="2">Uncharacterized protein</fullName>
    </submittedName>
</protein>
<reference evidence="2 3" key="1">
    <citation type="journal article" date="2010" name="Science">
        <title>Genomic comparison of the ants Camponotus floridanus and Harpegnathos saltator.</title>
        <authorList>
            <person name="Bonasio R."/>
            <person name="Zhang G."/>
            <person name="Ye C."/>
            <person name="Mutti N.S."/>
            <person name="Fang X."/>
            <person name="Qin N."/>
            <person name="Donahue G."/>
            <person name="Yang P."/>
            <person name="Li Q."/>
            <person name="Li C."/>
            <person name="Zhang P."/>
            <person name="Huang Z."/>
            <person name="Berger S.L."/>
            <person name="Reinberg D."/>
            <person name="Wang J."/>
            <person name="Liebig J."/>
        </authorList>
    </citation>
    <scope>NUCLEOTIDE SEQUENCE [LARGE SCALE GENOMIC DNA]</scope>
    <source>
        <strain evidence="3">C129</strain>
    </source>
</reference>
<gene>
    <name evidence="2" type="ORF">EAG_11132</name>
</gene>
<dbReference type="AlphaFoldDB" id="E2A883"/>
<dbReference type="EMBL" id="GL437497">
    <property type="protein sequence ID" value="EFN70349.1"/>
    <property type="molecule type" value="Genomic_DNA"/>
</dbReference>
<accession>E2A883</accession>
<keyword evidence="3" id="KW-1185">Reference proteome</keyword>
<organism evidence="3">
    <name type="scientific">Camponotus floridanus</name>
    <name type="common">Florida carpenter ant</name>
    <dbReference type="NCBI Taxonomy" id="104421"/>
    <lineage>
        <taxon>Eukaryota</taxon>
        <taxon>Metazoa</taxon>
        <taxon>Ecdysozoa</taxon>
        <taxon>Arthropoda</taxon>
        <taxon>Hexapoda</taxon>
        <taxon>Insecta</taxon>
        <taxon>Pterygota</taxon>
        <taxon>Neoptera</taxon>
        <taxon>Endopterygota</taxon>
        <taxon>Hymenoptera</taxon>
        <taxon>Apocrita</taxon>
        <taxon>Aculeata</taxon>
        <taxon>Formicoidea</taxon>
        <taxon>Formicidae</taxon>
        <taxon>Formicinae</taxon>
        <taxon>Camponotus</taxon>
    </lineage>
</organism>
<dbReference type="InParanoid" id="E2A883"/>
<proteinExistence type="predicted"/>
<evidence type="ECO:0000256" key="1">
    <source>
        <dbReference type="SAM" id="MobiDB-lite"/>
    </source>
</evidence>
<sequence>MEKDREMPRCHYSRSRTNEEGNEGKARVCDTGTALASVTSRATGSLAAWKRFAQKKGKSRPTLRLPARLLEIRFEGPPKDSKDGETRNRENVLQLHFAGTYILGIIIFCGGEEAKRKADEEPRGNNRTLSSYIKRIHANYTFKVEKMYEQQRVLLVTQLVNYKQR</sequence>
<name>E2A883_CAMFO</name>
<dbReference type="Proteomes" id="UP000000311">
    <property type="component" value="Unassembled WGS sequence"/>
</dbReference>
<feature type="compositionally biased region" description="Basic and acidic residues" evidence="1">
    <location>
        <begin position="16"/>
        <end position="25"/>
    </location>
</feature>
<feature type="region of interest" description="Disordered" evidence="1">
    <location>
        <begin position="1"/>
        <end position="25"/>
    </location>
</feature>
<evidence type="ECO:0000313" key="2">
    <source>
        <dbReference type="EMBL" id="EFN70349.1"/>
    </source>
</evidence>
<evidence type="ECO:0000313" key="3">
    <source>
        <dbReference type="Proteomes" id="UP000000311"/>
    </source>
</evidence>